<proteinExistence type="predicted"/>
<keyword evidence="4" id="KW-1185">Reference proteome</keyword>
<evidence type="ECO:0000313" key="4">
    <source>
        <dbReference type="Proteomes" id="UP000316371"/>
    </source>
</evidence>
<dbReference type="InterPro" id="IPR025970">
    <property type="entry name" value="SusE"/>
</dbReference>
<dbReference type="OrthoDB" id="975117at2"/>
<gene>
    <name evidence="3" type="ORF">FNW21_08930</name>
</gene>
<dbReference type="Proteomes" id="UP000316371">
    <property type="component" value="Unassembled WGS sequence"/>
</dbReference>
<dbReference type="AlphaFoldDB" id="A0A553E2Z0"/>
<keyword evidence="1" id="KW-0732">Signal</keyword>
<name>A0A553E2Z0_9FLAO</name>
<accession>A0A553E2Z0</accession>
<evidence type="ECO:0000313" key="3">
    <source>
        <dbReference type="EMBL" id="TRX39408.1"/>
    </source>
</evidence>
<sequence>MKNILKTTVFAFLLIALGSCTNDKEPIPTANGFELKDASTTPPPTVLLQANDALVYNNMVWDRADNGVAAASTYEVIISDHDKDPNYVNPVTYTGIGLALAPETTCTLTIKEFNTLINQLPTYNCGVMNIDIRVKSTVGKVVGNAFIQYSNPITVAVTGYSTNLPLLGFVKDGATPAAAPQIAASRFDKFNDYEGYMYLEAGSYKFYQPDACGSFAAPIIYGGAGGILVQGGTTSIVIDKAGDYQVKADLTTGALKYSVKSIKAFGVFGLGVRNNPGSANAVPMTDEGNKNSWKITIELFKGRKFKFKSNDWIGDLVGTPASVPPGATTTLVSILGSSTTPNVLTEVTGTAGDITVPGTNDGTKQKYDLAIDVSKARNYTYTVTLNPN</sequence>
<evidence type="ECO:0000256" key="1">
    <source>
        <dbReference type="SAM" id="SignalP"/>
    </source>
</evidence>
<dbReference type="Pfam" id="PF14292">
    <property type="entry name" value="SusE"/>
    <property type="match status" value="1"/>
</dbReference>
<reference evidence="3 4" key="1">
    <citation type="submission" date="2019-07" db="EMBL/GenBank/DDBJ databases">
        <title>Novel species of Flavobacterium.</title>
        <authorList>
            <person name="Liu Q."/>
            <person name="Xin Y.-H."/>
        </authorList>
    </citation>
    <scope>NUCLEOTIDE SEQUENCE [LARGE SCALE GENOMIC DNA]</scope>
    <source>
        <strain evidence="3 4">LB1R34</strain>
    </source>
</reference>
<feature type="domain" description="SusE outer membrane protein" evidence="2">
    <location>
        <begin position="33"/>
        <end position="135"/>
    </location>
</feature>
<dbReference type="PROSITE" id="PS51257">
    <property type="entry name" value="PROKAR_LIPOPROTEIN"/>
    <property type="match status" value="1"/>
</dbReference>
<feature type="chain" id="PRO_5021840362" description="SusE outer membrane protein domain-containing protein" evidence="1">
    <location>
        <begin position="22"/>
        <end position="388"/>
    </location>
</feature>
<protein>
    <recommendedName>
        <fullName evidence="2">SusE outer membrane protein domain-containing protein</fullName>
    </recommendedName>
</protein>
<feature type="signal peptide" evidence="1">
    <location>
        <begin position="1"/>
        <end position="21"/>
    </location>
</feature>
<comment type="caution">
    <text evidence="3">The sequence shown here is derived from an EMBL/GenBank/DDBJ whole genome shotgun (WGS) entry which is preliminary data.</text>
</comment>
<evidence type="ECO:0000259" key="2">
    <source>
        <dbReference type="Pfam" id="PF14292"/>
    </source>
</evidence>
<dbReference type="RefSeq" id="WP_144256398.1">
    <property type="nucleotide sequence ID" value="NZ_VJZT01000008.1"/>
</dbReference>
<dbReference type="EMBL" id="VJZT01000008">
    <property type="protein sequence ID" value="TRX39408.1"/>
    <property type="molecule type" value="Genomic_DNA"/>
</dbReference>
<organism evidence="3 4">
    <name type="scientific">Flavobacterium restrictum</name>
    <dbReference type="NCBI Taxonomy" id="2594428"/>
    <lineage>
        <taxon>Bacteria</taxon>
        <taxon>Pseudomonadati</taxon>
        <taxon>Bacteroidota</taxon>
        <taxon>Flavobacteriia</taxon>
        <taxon>Flavobacteriales</taxon>
        <taxon>Flavobacteriaceae</taxon>
        <taxon>Flavobacterium</taxon>
    </lineage>
</organism>